<dbReference type="OrthoDB" id="7554786at2"/>
<dbReference type="RefSeq" id="WP_129351247.1">
    <property type="nucleotide sequence ID" value="NZ_CP026538.1"/>
</dbReference>
<name>A0A4V0YQP8_9BACT</name>
<keyword evidence="2" id="KW-1185">Reference proteome</keyword>
<gene>
    <name evidence="1" type="ORF">C3Y92_07340</name>
</gene>
<reference evidence="1 2" key="1">
    <citation type="submission" date="2018-02" db="EMBL/GenBank/DDBJ databases">
        <title>Genome sequence of Desulfovibrio carbinolicus DSM 3852.</title>
        <authorList>
            <person name="Wilbanks E."/>
            <person name="Skennerton C.T."/>
            <person name="Orphan V.J."/>
        </authorList>
    </citation>
    <scope>NUCLEOTIDE SEQUENCE [LARGE SCALE GENOMIC DNA]</scope>
    <source>
        <strain evidence="1 2">DSM 3852</strain>
    </source>
</reference>
<proteinExistence type="predicted"/>
<organism evidence="1 2">
    <name type="scientific">Solidesulfovibrio carbinolicus</name>
    <dbReference type="NCBI Taxonomy" id="296842"/>
    <lineage>
        <taxon>Bacteria</taxon>
        <taxon>Pseudomonadati</taxon>
        <taxon>Thermodesulfobacteriota</taxon>
        <taxon>Desulfovibrionia</taxon>
        <taxon>Desulfovibrionales</taxon>
        <taxon>Desulfovibrionaceae</taxon>
        <taxon>Solidesulfovibrio</taxon>
    </lineage>
</organism>
<dbReference type="Pfam" id="PF11363">
    <property type="entry name" value="DUF3164"/>
    <property type="match status" value="1"/>
</dbReference>
<dbReference type="EMBL" id="CP026538">
    <property type="protein sequence ID" value="QAZ67052.1"/>
    <property type="molecule type" value="Genomic_DNA"/>
</dbReference>
<protein>
    <submittedName>
        <fullName evidence="1">Sulfate transporter</fullName>
    </submittedName>
</protein>
<dbReference type="AlphaFoldDB" id="A0A4V0YQP8"/>
<evidence type="ECO:0000313" key="2">
    <source>
        <dbReference type="Proteomes" id="UP000293296"/>
    </source>
</evidence>
<accession>A0A4V0YQP8</accession>
<dbReference type="KEGG" id="dcb:C3Y92_07340"/>
<sequence length="206" mass="22643">MTTTATPIPPGYLEDAKGHLIPEAKVKPQDRLRDELTRGVVARAKQLQGDMKAFRAETLGDIQAFIDLSAEKYGAKLGGLKGNTTLLSFDGRYKVQVQISEHLTFGVELQAAKALIDECLTEWTQGSPDEIKAIINQAFAVDKEGRLNTGAILGLRRLDIPDPRWREAMEAIADSLQVVGSKKLLRVYERQEDGSYAPIPLDLAAL</sequence>
<evidence type="ECO:0000313" key="1">
    <source>
        <dbReference type="EMBL" id="QAZ67052.1"/>
    </source>
</evidence>
<dbReference type="Proteomes" id="UP000293296">
    <property type="component" value="Chromosome"/>
</dbReference>
<dbReference type="InterPro" id="IPR021505">
    <property type="entry name" value="Phage_B3_Orf6"/>
</dbReference>